<dbReference type="GO" id="GO:0009247">
    <property type="term" value="P:glycolipid biosynthetic process"/>
    <property type="evidence" value="ECO:0007669"/>
    <property type="project" value="TreeGrafter"/>
</dbReference>
<dbReference type="AlphaFoldDB" id="A0A1U7DH99"/>
<evidence type="ECO:0000313" key="6">
    <source>
        <dbReference type="EMBL" id="APX89370.1"/>
    </source>
</evidence>
<protein>
    <submittedName>
        <fullName evidence="6">Uncharacterized protein</fullName>
    </submittedName>
</protein>
<dbReference type="PANTHER" id="PTHR11048:SF5">
    <property type="entry name" value="DECAPRENYL-PHOSPHATE PHOSPHORIBOSYLTRANSFERASE"/>
    <property type="match status" value="1"/>
</dbReference>
<dbReference type="Proteomes" id="UP000187266">
    <property type="component" value="Chromosome"/>
</dbReference>
<dbReference type="Pfam" id="PF01040">
    <property type="entry name" value="UbiA"/>
    <property type="match status" value="1"/>
</dbReference>
<dbReference type="EMBL" id="CP019124">
    <property type="protein sequence ID" value="APX89370.1"/>
    <property type="molecule type" value="Genomic_DNA"/>
</dbReference>
<reference evidence="6 7" key="1">
    <citation type="submission" date="2017-01" db="EMBL/GenBank/DDBJ databases">
        <title>Genomic analysis of Xuhuaishuia manganoxidans DY6-4.</title>
        <authorList>
            <person name="Wang X."/>
        </authorList>
    </citation>
    <scope>NUCLEOTIDE SEQUENCE [LARGE SCALE GENOMIC DNA]</scope>
    <source>
        <strain evidence="6 7">DY6-4</strain>
    </source>
</reference>
<keyword evidence="2" id="KW-1003">Cell membrane</keyword>
<evidence type="ECO:0000313" key="7">
    <source>
        <dbReference type="Proteomes" id="UP000187266"/>
    </source>
</evidence>
<dbReference type="GO" id="GO:0016765">
    <property type="term" value="F:transferase activity, transferring alkyl or aryl (other than methyl) groups"/>
    <property type="evidence" value="ECO:0007669"/>
    <property type="project" value="InterPro"/>
</dbReference>
<dbReference type="InterPro" id="IPR000537">
    <property type="entry name" value="UbiA_prenyltransferase"/>
</dbReference>
<dbReference type="RefSeq" id="WP_076979393.1">
    <property type="nucleotide sequence ID" value="NZ_CP019124.1"/>
</dbReference>
<dbReference type="OrthoDB" id="9803632at2"/>
<evidence type="ECO:0000256" key="5">
    <source>
        <dbReference type="ARBA" id="ARBA00023136"/>
    </source>
</evidence>
<keyword evidence="5" id="KW-0472">Membrane</keyword>
<dbReference type="GO" id="GO:0005886">
    <property type="term" value="C:plasma membrane"/>
    <property type="evidence" value="ECO:0007669"/>
    <property type="project" value="TreeGrafter"/>
</dbReference>
<accession>A0A2M9DE60</accession>
<organism evidence="6 7">
    <name type="scientific">Brevirhabdus pacifica</name>
    <dbReference type="NCBI Taxonomy" id="1267768"/>
    <lineage>
        <taxon>Bacteria</taxon>
        <taxon>Pseudomonadati</taxon>
        <taxon>Pseudomonadota</taxon>
        <taxon>Alphaproteobacteria</taxon>
        <taxon>Rhodobacterales</taxon>
        <taxon>Paracoccaceae</taxon>
        <taxon>Brevirhabdus</taxon>
    </lineage>
</organism>
<dbReference type="PANTHER" id="PTHR11048">
    <property type="entry name" value="PRENYLTRANSFERASES"/>
    <property type="match status" value="1"/>
</dbReference>
<dbReference type="STRING" id="1267768.BV394_06280"/>
<dbReference type="CDD" id="cd13963">
    <property type="entry name" value="PT_UbiA_2"/>
    <property type="match status" value="1"/>
</dbReference>
<dbReference type="Gene3D" id="1.10.357.140">
    <property type="entry name" value="UbiA prenyltransferase"/>
    <property type="match status" value="1"/>
</dbReference>
<accession>A0A1U7DH99</accession>
<keyword evidence="3" id="KW-0812">Transmembrane</keyword>
<evidence type="ECO:0000256" key="2">
    <source>
        <dbReference type="ARBA" id="ARBA00022475"/>
    </source>
</evidence>
<keyword evidence="4" id="KW-1133">Transmembrane helix</keyword>
<proteinExistence type="predicted"/>
<gene>
    <name evidence="6" type="ORF">BV394_06280</name>
</gene>
<comment type="subcellular location">
    <subcellularLocation>
        <location evidence="1">Membrane</location>
        <topology evidence="1">Multi-pass membrane protein</topology>
    </subcellularLocation>
</comment>
<name>A0A1U7DH99_9RHOB</name>
<sequence length="425" mass="46096">MTANRSLMMDAERDLLKTSLPAEIFLNAFGRHPLQTLRAVFSSGFRRERMLAALLPLTRLRGDLLPVRAEALTQIAAAAEEGRPVVLSSRSHPAALGELVAARGLDGVAVVRNPLKGPDGPATPAPIPAARRGFALRDVLRAMRPHQWVKNVLLFLPVIAAHRFDAAALVPVLWGIVAFSAAASSIYIVNDLLDLDADRQHPTKCRRPFAAGRVPIGVGVATSVTLAALALGVALSINPGFAGLICLYVALSLAYSFKLKRMRWIDIATLAGLYTLRVVAGALAAQVMVTGYLLVFIYPVFLTLGAVKRLTELTLATSDVRLPGRGYGRPDRGDLLNVAGLGTVIALLSFFLYSFTEHALSLYPVQWLMWLTLLPIAGWLIRMVWLGYAGKQDYDPIVFAMRDRYGLSLLCVTLTIMFYAAGLIA</sequence>
<dbReference type="InterPro" id="IPR044878">
    <property type="entry name" value="UbiA_sf"/>
</dbReference>
<dbReference type="InterPro" id="IPR039653">
    <property type="entry name" value="Prenyltransferase"/>
</dbReference>
<keyword evidence="7" id="KW-1185">Reference proteome</keyword>
<evidence type="ECO:0000256" key="3">
    <source>
        <dbReference type="ARBA" id="ARBA00022692"/>
    </source>
</evidence>
<evidence type="ECO:0000256" key="1">
    <source>
        <dbReference type="ARBA" id="ARBA00004141"/>
    </source>
</evidence>
<evidence type="ECO:0000256" key="4">
    <source>
        <dbReference type="ARBA" id="ARBA00022989"/>
    </source>
</evidence>